<keyword evidence="4" id="KW-1185">Reference proteome</keyword>
<keyword evidence="3" id="KW-0670">Pyruvate</keyword>
<dbReference type="EMBL" id="SMAR01000003">
    <property type="protein sequence ID" value="TCT43190.1"/>
    <property type="molecule type" value="Genomic_DNA"/>
</dbReference>
<dbReference type="Proteomes" id="UP000295097">
    <property type="component" value="Unassembled WGS sequence"/>
</dbReference>
<dbReference type="InterPro" id="IPR036663">
    <property type="entry name" value="Fumarylacetoacetase_C_sf"/>
</dbReference>
<evidence type="ECO:0000259" key="2">
    <source>
        <dbReference type="Pfam" id="PF01557"/>
    </source>
</evidence>
<gene>
    <name evidence="3" type="ORF">EDC90_1003201</name>
</gene>
<dbReference type="Pfam" id="PF01557">
    <property type="entry name" value="FAA_hydrolase"/>
    <property type="match status" value="1"/>
</dbReference>
<keyword evidence="3" id="KW-0378">Hydrolase</keyword>
<name>A0A4R3NVN8_9HYPH</name>
<dbReference type="InterPro" id="IPR011234">
    <property type="entry name" value="Fumarylacetoacetase-like_C"/>
</dbReference>
<dbReference type="GO" id="GO:0018773">
    <property type="term" value="F:acetylpyruvate hydrolase activity"/>
    <property type="evidence" value="ECO:0007669"/>
    <property type="project" value="TreeGrafter"/>
</dbReference>
<keyword evidence="1" id="KW-0479">Metal-binding</keyword>
<sequence>MTYTVFPVPPPVVIPVNGIVEMFPVRRIYCVGRNYAAHAVEMGHDPQREAPFFFQKNRENIVLPGSPFPYPSLSSNVHHEVECYIALQNGGSDIPEESALETVFGYGVSVDFTRRDLQSEAKTKGRPWEMAKAFESSAPVSAITRSLDIGHPHSGRIELLRNGKAVQVGDINQMIWKTQEIIAVLSRFVALDAGDLILTGTPAGVGPVERDDHIECRIAGIGELSFDVI</sequence>
<dbReference type="PANTHER" id="PTHR11820">
    <property type="entry name" value="ACYLPYRUVASE"/>
    <property type="match status" value="1"/>
</dbReference>
<accession>A0A4R3NVN8</accession>
<evidence type="ECO:0000256" key="1">
    <source>
        <dbReference type="ARBA" id="ARBA00022723"/>
    </source>
</evidence>
<dbReference type="Gene3D" id="3.90.850.10">
    <property type="entry name" value="Fumarylacetoacetase-like, C-terminal domain"/>
    <property type="match status" value="1"/>
</dbReference>
<dbReference type="SUPFAM" id="SSF56529">
    <property type="entry name" value="FAH"/>
    <property type="match status" value="1"/>
</dbReference>
<protein>
    <submittedName>
        <fullName evidence="3">Fumarylpyruvate hydrolase</fullName>
    </submittedName>
</protein>
<feature type="domain" description="Fumarylacetoacetase-like C-terminal" evidence="2">
    <location>
        <begin position="28"/>
        <end position="228"/>
    </location>
</feature>
<reference evidence="3 4" key="1">
    <citation type="submission" date="2019-03" db="EMBL/GenBank/DDBJ databases">
        <title>Freshwater and sediment microbial communities from various areas in North America, analyzing microbe dynamics in response to fracking.</title>
        <authorList>
            <person name="Lamendella R."/>
        </authorList>
    </citation>
    <scope>NUCLEOTIDE SEQUENCE [LARGE SCALE GENOMIC DNA]</scope>
    <source>
        <strain evidence="3 4">175.2</strain>
    </source>
</reference>
<evidence type="ECO:0000313" key="3">
    <source>
        <dbReference type="EMBL" id="TCT43190.1"/>
    </source>
</evidence>
<organism evidence="3 4">
    <name type="scientific">Martelella mediterranea</name>
    <dbReference type="NCBI Taxonomy" id="293089"/>
    <lineage>
        <taxon>Bacteria</taxon>
        <taxon>Pseudomonadati</taxon>
        <taxon>Pseudomonadota</taxon>
        <taxon>Alphaproteobacteria</taxon>
        <taxon>Hyphomicrobiales</taxon>
        <taxon>Aurantimonadaceae</taxon>
        <taxon>Martelella</taxon>
    </lineage>
</organism>
<dbReference type="AlphaFoldDB" id="A0A4R3NVN8"/>
<dbReference type="RefSeq" id="WP_245510917.1">
    <property type="nucleotide sequence ID" value="NZ_SMAR01000003.1"/>
</dbReference>
<comment type="caution">
    <text evidence="3">The sequence shown here is derived from an EMBL/GenBank/DDBJ whole genome shotgun (WGS) entry which is preliminary data.</text>
</comment>
<proteinExistence type="predicted"/>
<dbReference type="PANTHER" id="PTHR11820:SF90">
    <property type="entry name" value="FLUTATHIONE S-TRANSFERASE"/>
    <property type="match status" value="1"/>
</dbReference>
<dbReference type="GO" id="GO:0046872">
    <property type="term" value="F:metal ion binding"/>
    <property type="evidence" value="ECO:0007669"/>
    <property type="project" value="UniProtKB-KW"/>
</dbReference>
<evidence type="ECO:0000313" key="4">
    <source>
        <dbReference type="Proteomes" id="UP000295097"/>
    </source>
</evidence>